<dbReference type="PANTHER" id="PTHR22603">
    <property type="entry name" value="CHOLINE/ETHANOALAMINE KINASE"/>
    <property type="match status" value="1"/>
</dbReference>
<evidence type="ECO:0000256" key="1">
    <source>
        <dbReference type="ARBA" id="ARBA00038211"/>
    </source>
</evidence>
<feature type="region of interest" description="Disordered" evidence="2">
    <location>
        <begin position="1"/>
        <end position="121"/>
    </location>
</feature>
<dbReference type="FunCoup" id="A0A2J6SUR5">
    <property type="interactions" value="396"/>
</dbReference>
<dbReference type="Pfam" id="PF04428">
    <property type="entry name" value="Choline_kin_N"/>
    <property type="match status" value="1"/>
</dbReference>
<gene>
    <name evidence="4" type="ORF">K444DRAFT_569548</name>
</gene>
<dbReference type="InterPro" id="IPR011009">
    <property type="entry name" value="Kinase-like_dom_sf"/>
</dbReference>
<proteinExistence type="inferred from homology"/>
<dbReference type="CDD" id="cd05157">
    <property type="entry name" value="ETNK_euk"/>
    <property type="match status" value="1"/>
</dbReference>
<name>A0A2J6SUR5_9HELO</name>
<sequence>MSTPSEAGSSLPLRPALKGSETDEPLSPRSGPAKVVSISEPENIPMLSTQDEPTRVKQFKAGIADKRMTGRPIMPLNSSSSRLSLYSQSSIDESVPASDTSGTSKHHASKHHHHNHNGQPHHEKLIAQVAEWLQAEKAKRAARKAKKRGKGRHEETEEEDKPTTRRRASSQSSDSSAISLERLQRILEDNMSSFGLDRLPISSPTLTPSRLSHHPVRRHSSAKKLGGLVSSDTDYQDGDVIVPSCDVVLDNSKTMSYTGGVTESSGDTVTLSTSKRAEKERKAWLSFKSEILRLAHTLRLKGWRRVPLERGGEIEIERLSGALTNAVYVVSPPKNLDLQQGTDSQPKPHPHRPPPKLLLRVYGPQVEHLIDRENELGILRRLARKKIGPRLLGTFTNGRFEEFFNAQTLTAADLRVEDTSKQIAKRMRELHDGMELLEREREEGPFVWLNWDKWDNRCKEVISYLDKEILNGKKGRGELWRRRGFVCGVEWPQFKATIDKYRKWLDEYYGKGGVNRNLVFAHNDTQYGNILRLIPEAATPGSTPSPLLLPQNTHKQLVVIDFEYASANTPGLEFANHFTEWCYNYHDPSKPWACNTDNYPTIEQQTIFVRSYVNHRPQFNPRASATPKMSAMDGLAKGSISEFLLDSRTPGGSSTELYNYAEDEARRERETERQVQELLKEIRIWRVANSAQWVAWGIVQAKVPELDGPTPVIDGAEIAEEPATTSGKENENPNLKVNGVHYGVEKRPEGMKAEALLSRENPKEMEALEDEEDEFDYLAYAQDRALFFWGDVVGLGIVKNEDLPEELVRRLKVVDH</sequence>
<dbReference type="GeneID" id="36585314"/>
<dbReference type="EMBL" id="KZ613859">
    <property type="protein sequence ID" value="PMD54517.1"/>
    <property type="molecule type" value="Genomic_DNA"/>
</dbReference>
<protein>
    <submittedName>
        <fullName evidence="4">Kinase-like protein</fullName>
    </submittedName>
</protein>
<evidence type="ECO:0000313" key="4">
    <source>
        <dbReference type="EMBL" id="PMD54517.1"/>
    </source>
</evidence>
<feature type="region of interest" description="Disordered" evidence="2">
    <location>
        <begin position="137"/>
        <end position="178"/>
    </location>
</feature>
<feature type="domain" description="Choline kinase N-terminal" evidence="3">
    <location>
        <begin position="233"/>
        <end position="310"/>
    </location>
</feature>
<feature type="compositionally biased region" description="Low complexity" evidence="2">
    <location>
        <begin position="76"/>
        <end position="90"/>
    </location>
</feature>
<dbReference type="SUPFAM" id="SSF56112">
    <property type="entry name" value="Protein kinase-like (PK-like)"/>
    <property type="match status" value="1"/>
</dbReference>
<dbReference type="PANTHER" id="PTHR22603:SF93">
    <property type="entry name" value="RE24176P"/>
    <property type="match status" value="1"/>
</dbReference>
<dbReference type="GO" id="GO:0004103">
    <property type="term" value="F:choline kinase activity"/>
    <property type="evidence" value="ECO:0007669"/>
    <property type="project" value="TreeGrafter"/>
</dbReference>
<keyword evidence="4" id="KW-0418">Kinase</keyword>
<dbReference type="GO" id="GO:0004305">
    <property type="term" value="F:ethanolamine kinase activity"/>
    <property type="evidence" value="ECO:0007669"/>
    <property type="project" value="TreeGrafter"/>
</dbReference>
<dbReference type="InterPro" id="IPR007521">
    <property type="entry name" value="Choline_kin_N"/>
</dbReference>
<feature type="compositionally biased region" description="Low complexity" evidence="2">
    <location>
        <begin position="169"/>
        <end position="178"/>
    </location>
</feature>
<evidence type="ECO:0000256" key="2">
    <source>
        <dbReference type="SAM" id="MobiDB-lite"/>
    </source>
</evidence>
<dbReference type="Gene3D" id="3.90.1200.10">
    <property type="match status" value="1"/>
</dbReference>
<organism evidence="4 5">
    <name type="scientific">Hyaloscypha bicolor E</name>
    <dbReference type="NCBI Taxonomy" id="1095630"/>
    <lineage>
        <taxon>Eukaryota</taxon>
        <taxon>Fungi</taxon>
        <taxon>Dikarya</taxon>
        <taxon>Ascomycota</taxon>
        <taxon>Pezizomycotina</taxon>
        <taxon>Leotiomycetes</taxon>
        <taxon>Helotiales</taxon>
        <taxon>Hyaloscyphaceae</taxon>
        <taxon>Hyaloscypha</taxon>
        <taxon>Hyaloscypha bicolor</taxon>
    </lineage>
</organism>
<comment type="similarity">
    <text evidence="1">Belongs to the choline/ethanolamine kinase family.</text>
</comment>
<dbReference type="InParanoid" id="A0A2J6SUR5"/>
<reference evidence="4 5" key="1">
    <citation type="submission" date="2016-04" db="EMBL/GenBank/DDBJ databases">
        <title>A degradative enzymes factory behind the ericoid mycorrhizal symbiosis.</title>
        <authorList>
            <consortium name="DOE Joint Genome Institute"/>
            <person name="Martino E."/>
            <person name="Morin E."/>
            <person name="Grelet G."/>
            <person name="Kuo A."/>
            <person name="Kohler A."/>
            <person name="Daghino S."/>
            <person name="Barry K."/>
            <person name="Choi C."/>
            <person name="Cichocki N."/>
            <person name="Clum A."/>
            <person name="Copeland A."/>
            <person name="Hainaut M."/>
            <person name="Haridas S."/>
            <person name="Labutti K."/>
            <person name="Lindquist E."/>
            <person name="Lipzen A."/>
            <person name="Khouja H.-R."/>
            <person name="Murat C."/>
            <person name="Ohm R."/>
            <person name="Olson A."/>
            <person name="Spatafora J."/>
            <person name="Veneault-Fourrey C."/>
            <person name="Henrissat B."/>
            <person name="Grigoriev I."/>
            <person name="Martin F."/>
            <person name="Perotto S."/>
        </authorList>
    </citation>
    <scope>NUCLEOTIDE SEQUENCE [LARGE SCALE GENOMIC DNA]</scope>
    <source>
        <strain evidence="4 5">E</strain>
    </source>
</reference>
<feature type="compositionally biased region" description="Basic residues" evidence="2">
    <location>
        <begin position="104"/>
        <end position="116"/>
    </location>
</feature>
<dbReference type="GO" id="GO:0005737">
    <property type="term" value="C:cytoplasm"/>
    <property type="evidence" value="ECO:0007669"/>
    <property type="project" value="TreeGrafter"/>
</dbReference>
<dbReference type="Proteomes" id="UP000235371">
    <property type="component" value="Unassembled WGS sequence"/>
</dbReference>
<dbReference type="OrthoDB" id="10267235at2759"/>
<keyword evidence="5" id="KW-1185">Reference proteome</keyword>
<dbReference type="STRING" id="1095630.A0A2J6SUR5"/>
<dbReference type="AlphaFoldDB" id="A0A2J6SUR5"/>
<dbReference type="Pfam" id="PF01633">
    <property type="entry name" value="Choline_kinase"/>
    <property type="match status" value="1"/>
</dbReference>
<dbReference type="Gene3D" id="3.30.200.20">
    <property type="entry name" value="Phosphorylase Kinase, domain 1"/>
    <property type="match status" value="1"/>
</dbReference>
<feature type="compositionally biased region" description="Basic residues" evidence="2">
    <location>
        <begin position="140"/>
        <end position="151"/>
    </location>
</feature>
<keyword evidence="4" id="KW-0808">Transferase</keyword>
<evidence type="ECO:0000313" key="5">
    <source>
        <dbReference type="Proteomes" id="UP000235371"/>
    </source>
</evidence>
<dbReference type="RefSeq" id="XP_024731421.1">
    <property type="nucleotide sequence ID" value="XM_024877237.1"/>
</dbReference>
<dbReference type="GO" id="GO:0006646">
    <property type="term" value="P:phosphatidylethanolamine biosynthetic process"/>
    <property type="evidence" value="ECO:0007669"/>
    <property type="project" value="TreeGrafter"/>
</dbReference>
<feature type="region of interest" description="Disordered" evidence="2">
    <location>
        <begin position="334"/>
        <end position="355"/>
    </location>
</feature>
<evidence type="ECO:0000259" key="3">
    <source>
        <dbReference type="Pfam" id="PF04428"/>
    </source>
</evidence>
<accession>A0A2J6SUR5</accession>